<dbReference type="Proteomes" id="UP000515152">
    <property type="component" value="Chromosome 9"/>
</dbReference>
<feature type="transmembrane region" description="Helical" evidence="4">
    <location>
        <begin position="395"/>
        <end position="421"/>
    </location>
</feature>
<dbReference type="InterPro" id="IPR036179">
    <property type="entry name" value="Ig-like_dom_sf"/>
</dbReference>
<dbReference type="AlphaFoldDB" id="A0A6P3W7J4"/>
<dbReference type="PROSITE" id="PS00290">
    <property type="entry name" value="IG_MHC"/>
    <property type="match status" value="1"/>
</dbReference>
<accession>A0A6P3W7J4</accession>
<dbReference type="Pfam" id="PF07654">
    <property type="entry name" value="C1-set"/>
    <property type="match status" value="1"/>
</dbReference>
<dbReference type="PANTHER" id="PTHR19971">
    <property type="entry name" value="SIGNAL-REGULATORY PROTEIN BETA"/>
    <property type="match status" value="1"/>
</dbReference>
<dbReference type="PROSITE" id="PS50835">
    <property type="entry name" value="IG_LIKE"/>
    <property type="match status" value="2"/>
</dbReference>
<evidence type="ECO:0000256" key="5">
    <source>
        <dbReference type="SAM" id="SignalP"/>
    </source>
</evidence>
<reference evidence="8" key="1">
    <citation type="submission" date="2025-08" db="UniProtKB">
        <authorList>
            <consortium name="RefSeq"/>
        </authorList>
    </citation>
    <scope>IDENTIFICATION</scope>
</reference>
<evidence type="ECO:0000256" key="3">
    <source>
        <dbReference type="ARBA" id="ARBA00023319"/>
    </source>
</evidence>
<dbReference type="InterPro" id="IPR007110">
    <property type="entry name" value="Ig-like_dom"/>
</dbReference>
<dbReference type="InterPro" id="IPR051755">
    <property type="entry name" value="Ig-like_CS_Receptor"/>
</dbReference>
<keyword evidence="5" id="KW-0732">Signal</keyword>
<dbReference type="OrthoDB" id="354769at2759"/>
<dbReference type="InterPro" id="IPR013783">
    <property type="entry name" value="Ig-like_fold"/>
</dbReference>
<sequence length="431" mass="48318">MVLMFGGLLPVLFFTAAVSSQSIHEVPWLPCQFIDEHVELNEEGHRETKYIHRDAGLQFGQLGDSLVHSELITFLVTASKVDMRRYVKGGVDTLQCEVRRYSTGGIQMRWPGMGAQEQDLWFACTLRHAEGLFVITTFLRHSPSNPNAMQPDFQHWTPVTDRDTVSTTAVMIVLSNTPTVEVGLLNDQTLNCEFAVDHRSAHLTVEWRLQRRGDRSKLFTYSSRSGQIEGSGVSLKAIAKGDASLKIPSTKHTSEGTYICSVQVPPLLGTQDISLHIMEPPRVSLSVSSEVSLVVGGEQKVVCESVGYYPLDVHMEWLKESLSPGASRMPEVLKVVMYSSHRRHQDGTYSVSAFFLLQPTLQDSGYRYTCRVSHVALRVPIRKSFTLSVTEEDLVMWYIFLIGLILVVVVILAWLCSKILADREALKSKPY</sequence>
<dbReference type="InterPro" id="IPR003597">
    <property type="entry name" value="Ig_C1-set"/>
</dbReference>
<dbReference type="SUPFAM" id="SSF48726">
    <property type="entry name" value="Immunoglobulin"/>
    <property type="match status" value="2"/>
</dbReference>
<proteinExistence type="predicted"/>
<dbReference type="SMART" id="SM00407">
    <property type="entry name" value="IGc1"/>
    <property type="match status" value="1"/>
</dbReference>
<name>A0A6P3W7J4_CLUHA</name>
<dbReference type="InterPro" id="IPR003599">
    <property type="entry name" value="Ig_sub"/>
</dbReference>
<dbReference type="Pfam" id="PF07686">
    <property type="entry name" value="V-set"/>
    <property type="match status" value="1"/>
</dbReference>
<protein>
    <submittedName>
        <fullName evidence="8">Tapasin-related protein</fullName>
    </submittedName>
</protein>
<keyword evidence="4" id="KW-0472">Membrane</keyword>
<dbReference type="SMART" id="SM00409">
    <property type="entry name" value="IG"/>
    <property type="match status" value="2"/>
</dbReference>
<dbReference type="InterPro" id="IPR003006">
    <property type="entry name" value="Ig/MHC_CS"/>
</dbReference>
<organism evidence="7 8">
    <name type="scientific">Clupea harengus</name>
    <name type="common">Atlantic herring</name>
    <dbReference type="NCBI Taxonomy" id="7950"/>
    <lineage>
        <taxon>Eukaryota</taxon>
        <taxon>Metazoa</taxon>
        <taxon>Chordata</taxon>
        <taxon>Craniata</taxon>
        <taxon>Vertebrata</taxon>
        <taxon>Euteleostomi</taxon>
        <taxon>Actinopterygii</taxon>
        <taxon>Neopterygii</taxon>
        <taxon>Teleostei</taxon>
        <taxon>Clupei</taxon>
        <taxon>Clupeiformes</taxon>
        <taxon>Clupeoidei</taxon>
        <taxon>Clupeidae</taxon>
        <taxon>Clupea</taxon>
    </lineage>
</organism>
<keyword evidence="2" id="KW-0325">Glycoprotein</keyword>
<evidence type="ECO:0000256" key="2">
    <source>
        <dbReference type="ARBA" id="ARBA00023180"/>
    </source>
</evidence>
<evidence type="ECO:0000259" key="6">
    <source>
        <dbReference type="PROSITE" id="PS50835"/>
    </source>
</evidence>
<keyword evidence="7" id="KW-1185">Reference proteome</keyword>
<feature type="domain" description="Ig-like" evidence="6">
    <location>
        <begin position="281"/>
        <end position="386"/>
    </location>
</feature>
<evidence type="ECO:0000256" key="1">
    <source>
        <dbReference type="ARBA" id="ARBA00023157"/>
    </source>
</evidence>
<feature type="domain" description="Ig-like" evidence="6">
    <location>
        <begin position="168"/>
        <end position="274"/>
    </location>
</feature>
<dbReference type="GeneID" id="105907804"/>
<evidence type="ECO:0000313" key="7">
    <source>
        <dbReference type="Proteomes" id="UP000515152"/>
    </source>
</evidence>
<keyword evidence="4" id="KW-0812">Transmembrane</keyword>
<keyword evidence="1" id="KW-1015">Disulfide bond</keyword>
<dbReference type="CTD" id="559844"/>
<dbReference type="RefSeq" id="XP_012691640.2">
    <property type="nucleotide sequence ID" value="XM_012836186.3"/>
</dbReference>
<keyword evidence="3" id="KW-0393">Immunoglobulin domain</keyword>
<evidence type="ECO:0000313" key="8">
    <source>
        <dbReference type="RefSeq" id="XP_012691640.2"/>
    </source>
</evidence>
<feature type="chain" id="PRO_5027709154" evidence="5">
    <location>
        <begin position="21"/>
        <end position="431"/>
    </location>
</feature>
<gene>
    <name evidence="8" type="primary">dhrs13b.2</name>
</gene>
<feature type="signal peptide" evidence="5">
    <location>
        <begin position="1"/>
        <end position="20"/>
    </location>
</feature>
<evidence type="ECO:0000256" key="4">
    <source>
        <dbReference type="SAM" id="Phobius"/>
    </source>
</evidence>
<dbReference type="InterPro" id="IPR013106">
    <property type="entry name" value="Ig_V-set"/>
</dbReference>
<dbReference type="KEGG" id="char:105907804"/>
<dbReference type="Gene3D" id="2.60.40.10">
    <property type="entry name" value="Immunoglobulins"/>
    <property type="match status" value="2"/>
</dbReference>
<keyword evidence="4" id="KW-1133">Transmembrane helix</keyword>